<keyword evidence="5" id="KW-1185">Reference proteome</keyword>
<evidence type="ECO:0000313" key="5">
    <source>
        <dbReference type="Proteomes" id="UP000029481"/>
    </source>
</evidence>
<organism evidence="4 5">
    <name type="scientific">Cedecea neteri</name>
    <dbReference type="NCBI Taxonomy" id="158822"/>
    <lineage>
        <taxon>Bacteria</taxon>
        <taxon>Pseudomonadati</taxon>
        <taxon>Pseudomonadota</taxon>
        <taxon>Gammaproteobacteria</taxon>
        <taxon>Enterobacterales</taxon>
        <taxon>Enterobacteriaceae</taxon>
        <taxon>Cedecea</taxon>
    </lineage>
</organism>
<dbReference type="Proteomes" id="UP000029481">
    <property type="component" value="Chromosome"/>
</dbReference>
<sequence>MPDNNIIEAIRASSRQVVRELGFLNSTLAATNYSASAVHALLEIDTRKAVTAADLVQVLGLEKSSVSRMLGKLRQAGELYETISDEDARARQLQLTEQGTQTVREIHRYGRMRVEKALEHLNSGQQRSVADGLLNYAQALKACRGELSGDRTAEKTFEILTGYRPGVIGRVAEMHANYYSKHYNFGHFFEGKVASELAEFSGRLEQPCNRLWVVCRRGKIVGSVSIDGEDLGHNEAHLRWFILDDDCRGSGIGRTLLSEAMRFCDEYGFSAVQLWTVSGLNAARHLYESMGFELTREWQGEQWGSSMLEQQFTRKTLIAR</sequence>
<dbReference type="SUPFAM" id="SSF46785">
    <property type="entry name" value="Winged helix' DNA-binding domain"/>
    <property type="match status" value="1"/>
</dbReference>
<reference evidence="4 5" key="1">
    <citation type="submission" date="2014-09" db="EMBL/GenBank/DDBJ databases">
        <title>Cedecea neteri SSMD04 Genome Sequencing.</title>
        <authorList>
            <person name="Tan J.-Y."/>
        </authorList>
    </citation>
    <scope>NUCLEOTIDE SEQUENCE [LARGE SCALE GENOMIC DNA]</scope>
    <source>
        <strain evidence="4 5">SSMD04</strain>
    </source>
</reference>
<dbReference type="PRINTS" id="PR00598">
    <property type="entry name" value="HTHMARR"/>
</dbReference>
<keyword evidence="1" id="KW-0808">Transferase</keyword>
<dbReference type="InterPro" id="IPR000835">
    <property type="entry name" value="HTH_MarR-typ"/>
</dbReference>
<dbReference type="InterPro" id="IPR016181">
    <property type="entry name" value="Acyl_CoA_acyltransferase"/>
</dbReference>
<feature type="domain" description="N-acetyltransferase" evidence="3">
    <location>
        <begin position="158"/>
        <end position="315"/>
    </location>
</feature>
<dbReference type="Pfam" id="PF00583">
    <property type="entry name" value="Acetyltransf_1"/>
    <property type="match status" value="1"/>
</dbReference>
<dbReference type="InterPro" id="IPR000182">
    <property type="entry name" value="GNAT_dom"/>
</dbReference>
<dbReference type="RefSeq" id="WP_038473324.1">
    <property type="nucleotide sequence ID" value="NZ_CP009451.1"/>
</dbReference>
<dbReference type="SUPFAM" id="SSF55729">
    <property type="entry name" value="Acyl-CoA N-acyltransferases (Nat)"/>
    <property type="match status" value="1"/>
</dbReference>
<dbReference type="PANTHER" id="PTHR13947:SF37">
    <property type="entry name" value="LD18367P"/>
    <property type="match status" value="1"/>
</dbReference>
<dbReference type="KEGG" id="cnt:JT31_03575"/>
<dbReference type="GO" id="GO:0008080">
    <property type="term" value="F:N-acetyltransferase activity"/>
    <property type="evidence" value="ECO:0007669"/>
    <property type="project" value="InterPro"/>
</dbReference>
<dbReference type="SMART" id="SM00347">
    <property type="entry name" value="HTH_MARR"/>
    <property type="match status" value="1"/>
</dbReference>
<dbReference type="InterPro" id="IPR050769">
    <property type="entry name" value="NAT_camello-type"/>
</dbReference>
<dbReference type="PROSITE" id="PS51186">
    <property type="entry name" value="GNAT"/>
    <property type="match status" value="1"/>
</dbReference>
<dbReference type="EMBL" id="CP009451">
    <property type="protein sequence ID" value="AIR03717.1"/>
    <property type="molecule type" value="Genomic_DNA"/>
</dbReference>
<name>A0A089PTM8_9ENTR</name>
<protein>
    <submittedName>
        <fullName evidence="4">MarR family transcriptional regulator</fullName>
    </submittedName>
</protein>
<dbReference type="InterPro" id="IPR036388">
    <property type="entry name" value="WH-like_DNA-bd_sf"/>
</dbReference>
<dbReference type="OrthoDB" id="273614at2"/>
<dbReference type="PROSITE" id="PS50995">
    <property type="entry name" value="HTH_MARR_2"/>
    <property type="match status" value="1"/>
</dbReference>
<dbReference type="CDD" id="cd04301">
    <property type="entry name" value="NAT_SF"/>
    <property type="match status" value="1"/>
</dbReference>
<dbReference type="PANTHER" id="PTHR13947">
    <property type="entry name" value="GNAT FAMILY N-ACETYLTRANSFERASE"/>
    <property type="match status" value="1"/>
</dbReference>
<gene>
    <name evidence="4" type="ORF">JT31_03575</name>
</gene>
<dbReference type="InterPro" id="IPR036390">
    <property type="entry name" value="WH_DNA-bd_sf"/>
</dbReference>
<proteinExistence type="predicted"/>
<evidence type="ECO:0000259" key="3">
    <source>
        <dbReference type="PROSITE" id="PS51186"/>
    </source>
</evidence>
<evidence type="ECO:0000256" key="1">
    <source>
        <dbReference type="ARBA" id="ARBA00022679"/>
    </source>
</evidence>
<accession>A0A089PTM8</accession>
<evidence type="ECO:0000259" key="2">
    <source>
        <dbReference type="PROSITE" id="PS50995"/>
    </source>
</evidence>
<dbReference type="GO" id="GO:0003700">
    <property type="term" value="F:DNA-binding transcription factor activity"/>
    <property type="evidence" value="ECO:0007669"/>
    <property type="project" value="InterPro"/>
</dbReference>
<feature type="domain" description="HTH marR-type" evidence="2">
    <location>
        <begin position="3"/>
        <end position="139"/>
    </location>
</feature>
<dbReference type="Pfam" id="PF12802">
    <property type="entry name" value="MarR_2"/>
    <property type="match status" value="1"/>
</dbReference>
<dbReference type="Gene3D" id="1.10.10.10">
    <property type="entry name" value="Winged helix-like DNA-binding domain superfamily/Winged helix DNA-binding domain"/>
    <property type="match status" value="1"/>
</dbReference>
<dbReference type="AlphaFoldDB" id="A0A089PTM8"/>
<dbReference type="Gene3D" id="3.40.630.30">
    <property type="match status" value="1"/>
</dbReference>
<evidence type="ECO:0000313" key="4">
    <source>
        <dbReference type="EMBL" id="AIR03717.1"/>
    </source>
</evidence>